<organism evidence="2 3">
    <name type="scientific">Novosphingobium subterraneum</name>
    <dbReference type="NCBI Taxonomy" id="48936"/>
    <lineage>
        <taxon>Bacteria</taxon>
        <taxon>Pseudomonadati</taxon>
        <taxon>Pseudomonadota</taxon>
        <taxon>Alphaproteobacteria</taxon>
        <taxon>Sphingomonadales</taxon>
        <taxon>Sphingomonadaceae</taxon>
        <taxon>Novosphingobium</taxon>
    </lineage>
</organism>
<protein>
    <recommendedName>
        <fullName evidence="4">Transmembrane protein</fullName>
    </recommendedName>
</protein>
<feature type="transmembrane region" description="Helical" evidence="1">
    <location>
        <begin position="114"/>
        <end position="135"/>
    </location>
</feature>
<keyword evidence="1" id="KW-0812">Transmembrane</keyword>
<evidence type="ECO:0008006" key="4">
    <source>
        <dbReference type="Google" id="ProtNLM"/>
    </source>
</evidence>
<dbReference type="Pfam" id="PF07077">
    <property type="entry name" value="DUF1345"/>
    <property type="match status" value="1"/>
</dbReference>
<sequence length="216" mass="23156">MSRGGVTLGNRLAPPRFVLFLVLLLAAFCGYLQIPGANQIADAAALSFDLAAGVFLLSLLPLLRDSDVTQMRAHATANDANRVLVLAITTIVTMVVLAAISGELPRASGGDRLAMVKLVGTLLLTWLFANSVYALHYAHLFYTSRDGKDAGGIDFPGTKTPDYLDFAYFSFTLGMTFQTSDTEITSKTVRRIATLHSFAAFVFNIGVIAFTINALG</sequence>
<evidence type="ECO:0000313" key="3">
    <source>
        <dbReference type="Proteomes" id="UP000031338"/>
    </source>
</evidence>
<reference evidence="2 3" key="1">
    <citation type="submission" date="2014-10" db="EMBL/GenBank/DDBJ databases">
        <title>Draft genome sequence of Novosphingobium subterraneum DSM 12447.</title>
        <authorList>
            <person name="Gan H.M."/>
            <person name="Gan H.Y."/>
            <person name="Savka M.A."/>
        </authorList>
    </citation>
    <scope>NUCLEOTIDE SEQUENCE [LARGE SCALE GENOMIC DNA]</scope>
    <source>
        <strain evidence="2 3">DSM 12447</strain>
    </source>
</reference>
<evidence type="ECO:0000256" key="1">
    <source>
        <dbReference type="SAM" id="Phobius"/>
    </source>
</evidence>
<keyword evidence="1" id="KW-1133">Transmembrane helix</keyword>
<keyword evidence="1" id="KW-0472">Membrane</keyword>
<dbReference type="InterPro" id="IPR009781">
    <property type="entry name" value="DUF1345"/>
</dbReference>
<feature type="transmembrane region" description="Helical" evidence="1">
    <location>
        <begin position="83"/>
        <end position="102"/>
    </location>
</feature>
<dbReference type="EMBL" id="JRVC01000007">
    <property type="protein sequence ID" value="KHS46964.1"/>
    <property type="molecule type" value="Genomic_DNA"/>
</dbReference>
<gene>
    <name evidence="2" type="ORF">NJ75_01800</name>
</gene>
<comment type="caution">
    <text evidence="2">The sequence shown here is derived from an EMBL/GenBank/DDBJ whole genome shotgun (WGS) entry which is preliminary data.</text>
</comment>
<dbReference type="AlphaFoldDB" id="A0A0B8ZKW3"/>
<proteinExistence type="predicted"/>
<feature type="transmembrane region" description="Helical" evidence="1">
    <location>
        <begin position="12"/>
        <end position="34"/>
    </location>
</feature>
<dbReference type="RefSeq" id="WP_156135747.1">
    <property type="nucleotide sequence ID" value="NZ_JRVC01000007.1"/>
</dbReference>
<feature type="transmembrane region" description="Helical" evidence="1">
    <location>
        <begin position="40"/>
        <end position="63"/>
    </location>
</feature>
<dbReference type="STRING" id="48936.NJ75_01800"/>
<keyword evidence="3" id="KW-1185">Reference proteome</keyword>
<dbReference type="PATRIC" id="fig|48936.3.peg.1812"/>
<accession>A0A0B8ZKW3</accession>
<feature type="transmembrane region" description="Helical" evidence="1">
    <location>
        <begin position="195"/>
        <end position="215"/>
    </location>
</feature>
<dbReference type="Proteomes" id="UP000031338">
    <property type="component" value="Unassembled WGS sequence"/>
</dbReference>
<evidence type="ECO:0000313" key="2">
    <source>
        <dbReference type="EMBL" id="KHS46964.1"/>
    </source>
</evidence>
<name>A0A0B8ZKW3_9SPHN</name>